<feature type="region of interest" description="Disordered" evidence="7">
    <location>
        <begin position="428"/>
        <end position="469"/>
    </location>
</feature>
<proteinExistence type="inferred from homology"/>
<evidence type="ECO:0000256" key="1">
    <source>
        <dbReference type="ARBA" id="ARBA00022490"/>
    </source>
</evidence>
<dbReference type="HAMAP" id="MF_01894">
    <property type="entry name" value="Smc_prok"/>
    <property type="match status" value="1"/>
</dbReference>
<keyword evidence="5 6" id="KW-0238">DNA-binding</keyword>
<dbReference type="InterPro" id="IPR024704">
    <property type="entry name" value="SMC"/>
</dbReference>
<comment type="caution">
    <text evidence="9">The sequence shown here is derived from an EMBL/GenBank/DDBJ whole genome shotgun (WGS) entry which is preliminary data.</text>
</comment>
<evidence type="ECO:0000256" key="6">
    <source>
        <dbReference type="HAMAP-Rule" id="MF_01894"/>
    </source>
</evidence>
<evidence type="ECO:0000256" key="7">
    <source>
        <dbReference type="SAM" id="MobiDB-lite"/>
    </source>
</evidence>
<feature type="compositionally biased region" description="Basic and acidic residues" evidence="7">
    <location>
        <begin position="428"/>
        <end position="438"/>
    </location>
</feature>
<evidence type="ECO:0000256" key="3">
    <source>
        <dbReference type="ARBA" id="ARBA00022840"/>
    </source>
</evidence>
<keyword evidence="2 6" id="KW-0547">Nucleotide-binding</keyword>
<dbReference type="PIRSF" id="PIRSF005719">
    <property type="entry name" value="SMC"/>
    <property type="match status" value="1"/>
</dbReference>
<evidence type="ECO:0000259" key="8">
    <source>
        <dbReference type="Pfam" id="PF02463"/>
    </source>
</evidence>
<dbReference type="SUPFAM" id="SSF52540">
    <property type="entry name" value="P-loop containing nucleoside triphosphate hydrolases"/>
    <property type="match status" value="2"/>
</dbReference>
<evidence type="ECO:0000256" key="5">
    <source>
        <dbReference type="ARBA" id="ARBA00023125"/>
    </source>
</evidence>
<keyword evidence="1 6" id="KW-0963">Cytoplasm</keyword>
<comment type="similarity">
    <text evidence="6">Belongs to the SMC family.</text>
</comment>
<keyword evidence="10" id="KW-1185">Reference proteome</keyword>
<dbReference type="Gene3D" id="3.40.50.300">
    <property type="entry name" value="P-loop containing nucleotide triphosphate hydrolases"/>
    <property type="match status" value="2"/>
</dbReference>
<evidence type="ECO:0000256" key="2">
    <source>
        <dbReference type="ARBA" id="ARBA00022741"/>
    </source>
</evidence>
<evidence type="ECO:0000313" key="10">
    <source>
        <dbReference type="Proteomes" id="UP001062901"/>
    </source>
</evidence>
<dbReference type="Pfam" id="PF02463">
    <property type="entry name" value="SMC_N"/>
    <property type="match status" value="1"/>
</dbReference>
<feature type="domain" description="RecF/RecN/SMC N-terminal" evidence="8">
    <location>
        <begin position="8"/>
        <end position="1496"/>
    </location>
</feature>
<comment type="function">
    <text evidence="6">Required for chromosome condensation and partitioning.</text>
</comment>
<dbReference type="InterPro" id="IPR036277">
    <property type="entry name" value="SMC_hinge_sf"/>
</dbReference>
<dbReference type="PANTHER" id="PTHR43977">
    <property type="entry name" value="STRUCTURAL MAINTENANCE OF CHROMOSOMES PROTEIN 3"/>
    <property type="match status" value="1"/>
</dbReference>
<feature type="coiled-coil region" evidence="6">
    <location>
        <begin position="182"/>
        <end position="216"/>
    </location>
</feature>
<name>A0ABQ0NWD0_9PROT</name>
<dbReference type="CDD" id="cd03278">
    <property type="entry name" value="ABC_SMC_barmotin"/>
    <property type="match status" value="1"/>
</dbReference>
<dbReference type="Proteomes" id="UP001062901">
    <property type="component" value="Unassembled WGS sequence"/>
</dbReference>
<dbReference type="SUPFAM" id="SSF75553">
    <property type="entry name" value="Smc hinge domain"/>
    <property type="match status" value="1"/>
</dbReference>
<dbReference type="InterPro" id="IPR027417">
    <property type="entry name" value="P-loop_NTPase"/>
</dbReference>
<evidence type="ECO:0000313" key="9">
    <source>
        <dbReference type="EMBL" id="GBQ04810.1"/>
    </source>
</evidence>
<evidence type="ECO:0000256" key="4">
    <source>
        <dbReference type="ARBA" id="ARBA00023054"/>
    </source>
</evidence>
<dbReference type="InterPro" id="IPR003395">
    <property type="entry name" value="RecF/RecN/SMC_N"/>
</dbReference>
<feature type="coiled-coil region" evidence="6">
    <location>
        <begin position="548"/>
        <end position="686"/>
    </location>
</feature>
<gene>
    <name evidence="6" type="primary">smc</name>
    <name evidence="9" type="ORF">AA15669_0164</name>
</gene>
<organism evidence="9 10">
    <name type="scientific">Saccharibacter floricola DSM 15669</name>
    <dbReference type="NCBI Taxonomy" id="1123227"/>
    <lineage>
        <taxon>Bacteria</taxon>
        <taxon>Pseudomonadati</taxon>
        <taxon>Pseudomonadota</taxon>
        <taxon>Alphaproteobacteria</taxon>
        <taxon>Acetobacterales</taxon>
        <taxon>Acetobacteraceae</taxon>
        <taxon>Saccharibacter</taxon>
    </lineage>
</organism>
<reference evidence="9" key="1">
    <citation type="submission" date="2013-04" db="EMBL/GenBank/DDBJ databases">
        <title>The genome sequencing project of 58 acetic acid bacteria.</title>
        <authorList>
            <person name="Okamoto-Kainuma A."/>
            <person name="Ishikawa M."/>
            <person name="Umino S."/>
            <person name="Koizumi Y."/>
            <person name="Shiwa Y."/>
            <person name="Yoshikawa H."/>
            <person name="Matsutani M."/>
            <person name="Matsushita K."/>
        </authorList>
    </citation>
    <scope>NUCLEOTIDE SEQUENCE</scope>
    <source>
        <strain evidence="9">DSM 15669</strain>
    </source>
</reference>
<protein>
    <recommendedName>
        <fullName evidence="6">Chromosome partition protein Smc</fullName>
    </recommendedName>
</protein>
<feature type="coiled-coil region" evidence="6">
    <location>
        <begin position="897"/>
        <end position="1236"/>
    </location>
</feature>
<accession>A0ABQ0NWD0</accession>
<comment type="domain">
    <text evidence="6">Contains large globular domains required for ATP hydrolysis at each terminus and a third globular domain forming a flexible hinge near the middle of the molecule. These domains are separated by coiled-coil structures.</text>
</comment>
<feature type="coiled-coil region" evidence="6">
    <location>
        <begin position="823"/>
        <end position="850"/>
    </location>
</feature>
<comment type="subcellular location">
    <subcellularLocation>
        <location evidence="6">Cytoplasm</location>
    </subcellularLocation>
</comment>
<dbReference type="RefSeq" id="WP_018979550.1">
    <property type="nucleotide sequence ID" value="NZ_BAQD01000001.1"/>
</dbReference>
<dbReference type="EMBL" id="BAQD01000001">
    <property type="protein sequence ID" value="GBQ04810.1"/>
    <property type="molecule type" value="Genomic_DNA"/>
</dbReference>
<comment type="subunit">
    <text evidence="6">Homodimer.</text>
</comment>
<feature type="coiled-coil region" evidence="6">
    <location>
        <begin position="242"/>
        <end position="283"/>
    </location>
</feature>
<feature type="binding site" evidence="6">
    <location>
        <begin position="37"/>
        <end position="44"/>
    </location>
    <ligand>
        <name>ATP</name>
        <dbReference type="ChEBI" id="CHEBI:30616"/>
    </ligand>
</feature>
<keyword evidence="4 6" id="KW-0175">Coiled coil</keyword>
<keyword evidence="3 6" id="KW-0067">ATP-binding</keyword>
<sequence length="1512" mass="172818">MTQHRATITRLDIAGFKSFADDVHLDILPGLTGIVGPNGCGKSNIVEALRWTMGESSARALRGGESDDLIFAGTGARPSRNVAKVTLSLDHAQGLAPAPFEESDELNISRQAERGRGSTYRINGQTMRARDVQTIFADLSSGARSSSIISQNRVSQLIAAKPEERRALLEEAAGITGLYARRRDAELKLRQSESNLERAEDRRQQLTEQLDVLEDQSTHARHYRSLSEKIRESELLLLTAQHARAQKSIQQHQKNLSQIQDKLHKTEAQVRDAEKYSAEQKEKEESYQHHIETLRPAIEELRVSIQVAQKSLEHSQKTEQETAERLAQIGNDLQRQKNTRDQLTARKDALVSEINTLKEKEALFPEKQETLREELERLSHEQADKQRSYDELTAQYNKEYLQHETLKSQLKDRNQQLKKERTALQELENEHEKIHQKQADFPSLHHASQQAKEARDQAQHAQRKLQEAQSSHQECVVEAKLAAQALKQAGEQEKQLKTRLHGVKSHLEKLEERRQSDATQRQILTDSLLSDEQKHLMEHTIRDAKKTTKEAEEREKTLFQKKEQVEQEWLTKRAGHEEWQRKHTALTEEIERLTHALPQQEKRYQHALDAIEKMNQEPLSAHDVEQAESNFSSLEKELSSHNKTLSKAQNELTQAQRHAEKIRQEVMRREAELAQLQGECEGLRQSLGANETQTPDPVIDHIQVPEELTRALACALTEGLEASLSPLPLPPSSNHETLRYWRDLPILSADGVASLHPLSAYMTAPKVLSRALSSVFLVDDPKQGETLQSQLAPGQSLVSREGHVWRWDGFVRSHKAPSAETIRLEQQQRLRSLEKEIKTIKTALTEAQEKFTTSQKTLVSCRTHVATLTRQHQQLKESHGKAHLQAQELSRRFSFHQERLTLAHEQLEEQKNALQSLKEQRQHQENALTHFPKQPHDALRLAEEATHSIQEQARQARDAYQKRQEELHKAERSYEQALLTHKTTQERLTELKLSDQRLSQEIRSQQGEHNELLEEQKRLDASTFHTRVEQGDSSLSEAAAQLQQAEQAYKEAQQHADQLTQHYTQLERELTALNTQSDTIGQRIETQKKTLSHSEEQTTRLEQEAMSLPVLENTQRAVTEAQQALETVRTHVQKMHQQHAQLKQEEQSCHAHYEALQQQHKMLEETLDHLHEEETALLQRQKELLPSPENSENSQTALEKNITLSSEKLTKLEEKMEQNRNALEALRKDKDQHSAHRQHDHQQRAQYAAEVIRIKERLEQAYSAYDTLRHNAPLPEKSPTLTDVTAQAEQQFRRNVRRFTQEREALGPVNLCAEEEFQKARNESDHLLKEHTELTTAIARLRGGIGAINRQGRSKLTTIFTEINQHFQSLFERMFGGGKAHLAMVGSDDPLDAGLEIFAQPPGKKLSTLSLLSGGEQALTALSLIFAAFHCTPAPICVLDEVDAPLDDANIERFCHLLTDMTKQTKTRFLVVTHHQLTMAHMDRLFGVTMQERGVSRLLSVNLDESIKMANG</sequence>
<dbReference type="InterPro" id="IPR011890">
    <property type="entry name" value="SMC_prok"/>
</dbReference>